<dbReference type="OrthoDB" id="1884766at2759"/>
<sequence length="288" mass="33436">MSDYIQHFSHEHPLKLGIWRSSAMLTCGLCQLSICDDQSHRCKECDYFIHKACAELPKHIDHSLHPQHNALGLAKRSLNGTSTICYYCENSFGDQEILAYICDMCSLLMHITCALIPIPTVTCDNDQDTGVVQYVCHQNPMTLVEDDNFKREECAFLGTTVECQSHDHLLSFVEKAVCDIRCDACEKSYTRWRDHLVPNEVYRTKSFLFRCMECDFNLHFLCGPVPTIITYEYHIHPLTLVDHYVPEDDLSEYYCDACEEERNSHFRVYQCEDCKYTAHIHCLIYEVS</sequence>
<gene>
    <name evidence="3" type="ORF">TorRG33x02_061880</name>
</gene>
<dbReference type="InterPro" id="IPR004146">
    <property type="entry name" value="DC1"/>
</dbReference>
<evidence type="ECO:0000313" key="3">
    <source>
        <dbReference type="EMBL" id="PON98114.1"/>
    </source>
</evidence>
<evidence type="ECO:0000256" key="1">
    <source>
        <dbReference type="ARBA" id="ARBA00022737"/>
    </source>
</evidence>
<evidence type="ECO:0000259" key="2">
    <source>
        <dbReference type="Pfam" id="PF03107"/>
    </source>
</evidence>
<keyword evidence="4" id="KW-1185">Reference proteome</keyword>
<dbReference type="InParanoid" id="A0A2P5FK12"/>
<dbReference type="PANTHER" id="PTHR46288">
    <property type="entry name" value="PHORBOL-ESTER/DAG-TYPE DOMAIN-CONTAINING PROTEIN"/>
    <property type="match status" value="1"/>
</dbReference>
<accession>A0A2P5FK12</accession>
<organism evidence="3 4">
    <name type="scientific">Trema orientale</name>
    <name type="common">Charcoal tree</name>
    <name type="synonym">Celtis orientalis</name>
    <dbReference type="NCBI Taxonomy" id="63057"/>
    <lineage>
        <taxon>Eukaryota</taxon>
        <taxon>Viridiplantae</taxon>
        <taxon>Streptophyta</taxon>
        <taxon>Embryophyta</taxon>
        <taxon>Tracheophyta</taxon>
        <taxon>Spermatophyta</taxon>
        <taxon>Magnoliopsida</taxon>
        <taxon>eudicotyledons</taxon>
        <taxon>Gunneridae</taxon>
        <taxon>Pentapetalae</taxon>
        <taxon>rosids</taxon>
        <taxon>fabids</taxon>
        <taxon>Rosales</taxon>
        <taxon>Cannabaceae</taxon>
        <taxon>Trema</taxon>
    </lineage>
</organism>
<feature type="domain" description="DC1" evidence="2">
    <location>
        <begin position="8"/>
        <end position="54"/>
    </location>
</feature>
<proteinExistence type="predicted"/>
<dbReference type="InterPro" id="IPR046349">
    <property type="entry name" value="C1-like_sf"/>
</dbReference>
<protein>
    <submittedName>
        <fullName evidence="3">Zinc finger, PHD-type, conserved site</fullName>
    </submittedName>
</protein>
<reference evidence="4" key="1">
    <citation type="submission" date="2016-06" db="EMBL/GenBank/DDBJ databases">
        <title>Parallel loss of symbiosis genes in relatives of nitrogen-fixing non-legume Parasponia.</title>
        <authorList>
            <person name="Van Velzen R."/>
            <person name="Holmer R."/>
            <person name="Bu F."/>
            <person name="Rutten L."/>
            <person name="Van Zeijl A."/>
            <person name="Liu W."/>
            <person name="Santuari L."/>
            <person name="Cao Q."/>
            <person name="Sharma T."/>
            <person name="Shen D."/>
            <person name="Roswanjaya Y."/>
            <person name="Wardhani T."/>
            <person name="Kalhor M.S."/>
            <person name="Jansen J."/>
            <person name="Van den Hoogen J."/>
            <person name="Gungor B."/>
            <person name="Hartog M."/>
            <person name="Hontelez J."/>
            <person name="Verver J."/>
            <person name="Yang W.-C."/>
            <person name="Schijlen E."/>
            <person name="Repin R."/>
            <person name="Schilthuizen M."/>
            <person name="Schranz E."/>
            <person name="Heidstra R."/>
            <person name="Miyata K."/>
            <person name="Fedorova E."/>
            <person name="Kohlen W."/>
            <person name="Bisseling T."/>
            <person name="Smit S."/>
            <person name="Geurts R."/>
        </authorList>
    </citation>
    <scope>NUCLEOTIDE SEQUENCE [LARGE SCALE GENOMIC DNA]</scope>
    <source>
        <strain evidence="4">cv. RG33-2</strain>
    </source>
</reference>
<dbReference type="PANTHER" id="PTHR46288:SF27">
    <property type="entry name" value="CYSTEINE_HISTIDINE-RICH C1 DOMAIN FAMILY PROTEIN"/>
    <property type="match status" value="1"/>
</dbReference>
<feature type="domain" description="DC1" evidence="2">
    <location>
        <begin position="233"/>
        <end position="282"/>
    </location>
</feature>
<dbReference type="Pfam" id="PF03107">
    <property type="entry name" value="C1_2"/>
    <property type="match status" value="2"/>
</dbReference>
<keyword evidence="1" id="KW-0677">Repeat</keyword>
<dbReference type="FunCoup" id="A0A2P5FK12">
    <property type="interactions" value="68"/>
</dbReference>
<dbReference type="Proteomes" id="UP000237000">
    <property type="component" value="Unassembled WGS sequence"/>
</dbReference>
<comment type="caution">
    <text evidence="3">The sequence shown here is derived from an EMBL/GenBank/DDBJ whole genome shotgun (WGS) entry which is preliminary data.</text>
</comment>
<name>A0A2P5FK12_TREOI</name>
<evidence type="ECO:0000313" key="4">
    <source>
        <dbReference type="Proteomes" id="UP000237000"/>
    </source>
</evidence>
<dbReference type="SUPFAM" id="SSF57889">
    <property type="entry name" value="Cysteine-rich domain"/>
    <property type="match status" value="2"/>
</dbReference>
<dbReference type="EMBL" id="JXTC01000027">
    <property type="protein sequence ID" value="PON98114.1"/>
    <property type="molecule type" value="Genomic_DNA"/>
</dbReference>
<dbReference type="AlphaFoldDB" id="A0A2P5FK12"/>